<dbReference type="InterPro" id="IPR023404">
    <property type="entry name" value="rSAM_horseshoe"/>
</dbReference>
<dbReference type="EMBL" id="JBHPBY010000001">
    <property type="protein sequence ID" value="MFC1848573.1"/>
    <property type="molecule type" value="Genomic_DNA"/>
</dbReference>
<dbReference type="SMART" id="SM00729">
    <property type="entry name" value="Elp3"/>
    <property type="match status" value="1"/>
</dbReference>
<dbReference type="SUPFAM" id="SSF102114">
    <property type="entry name" value="Radical SAM enzymes"/>
    <property type="match status" value="1"/>
</dbReference>
<sequence length="528" mass="60341">MPANFSVSLVHCPFWGVECPPLPLSLLAGNLRTKGFTVHLFDLNIEFYHLVTTKQKTVWLEELGLLRFSENYLKSLMQEYHDQIEKQICQIIGRGSQLVGFSLYESTIFYSLEIIKRLKARSPDTLVVLGGRSTTANAGSNGLELLKNPNVDAVVFGEGDETLPEMCAILKDNGHFEKIPGLAFKEDDKIIHGGMRDPIPSLDAIPFSDYSEYNLNRYTNSELALFSSRGCVNRCHFCRDNLFKGLRARSGKNLFEEVHHHLSQHPDVKLFNISDSALNGSLKTIAEFSELLLKNNIKIMWGGFAIVRNDMTPELLKLMAQAGCIYLGYGIESGSITVRESMNKQRFTNETAAKVLKDTHDAGIKAYANFMFGFPTETEEDFQMTLNFILHNHKWIDHVIPSISLTALLPDTYLYNNSEEFSIEKSKKHIIFWETKDGESTFLTRMERHKRFCSLCLDLGFGITDPDEKEEKWRLWGSYYSYKGNHEKVLECYKNELTKHGKSQEAIIYFHDCGLKYEEMDSLFPFEG</sequence>
<dbReference type="SFLD" id="SFLDG01082">
    <property type="entry name" value="B12-binding_domain_containing"/>
    <property type="match status" value="1"/>
</dbReference>
<dbReference type="CDD" id="cd01335">
    <property type="entry name" value="Radical_SAM"/>
    <property type="match status" value="1"/>
</dbReference>
<evidence type="ECO:0000256" key="2">
    <source>
        <dbReference type="ARBA" id="ARBA00022691"/>
    </source>
</evidence>
<comment type="caution">
    <text evidence="8">The sequence shown here is derived from an EMBL/GenBank/DDBJ whole genome shotgun (WGS) entry which is preliminary data.</text>
</comment>
<dbReference type="InterPro" id="IPR006638">
    <property type="entry name" value="Elp3/MiaA/NifB-like_rSAM"/>
</dbReference>
<keyword evidence="2" id="KW-0949">S-adenosyl-L-methionine</keyword>
<dbReference type="SFLD" id="SFLDG01123">
    <property type="entry name" value="methyltransferase_(Class_B)"/>
    <property type="match status" value="1"/>
</dbReference>
<comment type="cofactor">
    <cofactor evidence="1">
        <name>[4Fe-4S] cluster</name>
        <dbReference type="ChEBI" id="CHEBI:49883"/>
    </cofactor>
</comment>
<keyword evidence="4" id="KW-0408">Iron</keyword>
<dbReference type="Proteomes" id="UP001594351">
    <property type="component" value="Unassembled WGS sequence"/>
</dbReference>
<proteinExistence type="predicted"/>
<dbReference type="Pfam" id="PF02310">
    <property type="entry name" value="B12-binding"/>
    <property type="match status" value="1"/>
</dbReference>
<dbReference type="SFLD" id="SFLDS00029">
    <property type="entry name" value="Radical_SAM"/>
    <property type="match status" value="1"/>
</dbReference>
<reference evidence="8 9" key="1">
    <citation type="submission" date="2024-09" db="EMBL/GenBank/DDBJ databases">
        <title>Laminarin stimulates single cell rates of sulfate reduction while oxygen inhibits transcriptomic activity in coastal marine sediment.</title>
        <authorList>
            <person name="Lindsay M."/>
            <person name="Orcutt B."/>
            <person name="Emerson D."/>
            <person name="Stepanauskas R."/>
            <person name="D'Angelo T."/>
        </authorList>
    </citation>
    <scope>NUCLEOTIDE SEQUENCE [LARGE SCALE GENOMIC DNA]</scope>
    <source>
        <strain evidence="8">SAG AM-311-K15</strain>
    </source>
</reference>
<dbReference type="PANTHER" id="PTHR43409">
    <property type="entry name" value="ANAEROBIC MAGNESIUM-PROTOPORPHYRIN IX MONOMETHYL ESTER CYCLASE-RELATED"/>
    <property type="match status" value="1"/>
</dbReference>
<evidence type="ECO:0000256" key="5">
    <source>
        <dbReference type="ARBA" id="ARBA00023014"/>
    </source>
</evidence>
<dbReference type="InterPro" id="IPR034466">
    <property type="entry name" value="Methyltransferase_Class_B"/>
</dbReference>
<dbReference type="Gene3D" id="3.40.50.280">
    <property type="entry name" value="Cobalamin-binding domain"/>
    <property type="match status" value="1"/>
</dbReference>
<evidence type="ECO:0000256" key="3">
    <source>
        <dbReference type="ARBA" id="ARBA00022723"/>
    </source>
</evidence>
<evidence type="ECO:0000256" key="4">
    <source>
        <dbReference type="ARBA" id="ARBA00023004"/>
    </source>
</evidence>
<dbReference type="PANTHER" id="PTHR43409:SF16">
    <property type="entry name" value="SLR0320 PROTEIN"/>
    <property type="match status" value="1"/>
</dbReference>
<feature type="domain" description="B12-binding" evidence="6">
    <location>
        <begin position="5"/>
        <end position="177"/>
    </location>
</feature>
<evidence type="ECO:0000313" key="8">
    <source>
        <dbReference type="EMBL" id="MFC1848573.1"/>
    </source>
</evidence>
<keyword evidence="9" id="KW-1185">Reference proteome</keyword>
<name>A0ABV6YQU1_UNCC1</name>
<evidence type="ECO:0000259" key="7">
    <source>
        <dbReference type="PROSITE" id="PS51918"/>
    </source>
</evidence>
<evidence type="ECO:0000259" key="6">
    <source>
        <dbReference type="PROSITE" id="PS51332"/>
    </source>
</evidence>
<dbReference type="Pfam" id="PF04055">
    <property type="entry name" value="Radical_SAM"/>
    <property type="match status" value="1"/>
</dbReference>
<keyword evidence="5" id="KW-0411">Iron-sulfur</keyword>
<feature type="domain" description="Radical SAM core" evidence="7">
    <location>
        <begin position="216"/>
        <end position="445"/>
    </location>
</feature>
<evidence type="ECO:0000313" key="9">
    <source>
        <dbReference type="Proteomes" id="UP001594351"/>
    </source>
</evidence>
<keyword evidence="3" id="KW-0479">Metal-binding</keyword>
<gene>
    <name evidence="8" type="ORF">ACFL27_00050</name>
</gene>
<dbReference type="CDD" id="cd02068">
    <property type="entry name" value="radical_SAM_B12_BD"/>
    <property type="match status" value="1"/>
</dbReference>
<dbReference type="PROSITE" id="PS51918">
    <property type="entry name" value="RADICAL_SAM"/>
    <property type="match status" value="1"/>
</dbReference>
<dbReference type="InterPro" id="IPR058240">
    <property type="entry name" value="rSAM_sf"/>
</dbReference>
<dbReference type="InterPro" id="IPR006158">
    <property type="entry name" value="Cobalamin-bd"/>
</dbReference>
<accession>A0ABV6YQU1</accession>
<dbReference type="InterPro" id="IPR007197">
    <property type="entry name" value="rSAM"/>
</dbReference>
<dbReference type="InterPro" id="IPR051198">
    <property type="entry name" value="BchE-like"/>
</dbReference>
<protein>
    <submittedName>
        <fullName evidence="8">B12-binding domain-containing radical SAM protein</fullName>
    </submittedName>
</protein>
<organism evidence="8 9">
    <name type="scientific">candidate division CSSED10-310 bacterium</name>
    <dbReference type="NCBI Taxonomy" id="2855610"/>
    <lineage>
        <taxon>Bacteria</taxon>
        <taxon>Bacteria division CSSED10-310</taxon>
    </lineage>
</organism>
<dbReference type="PROSITE" id="PS51332">
    <property type="entry name" value="B12_BINDING"/>
    <property type="match status" value="1"/>
</dbReference>
<dbReference type="Gene3D" id="3.80.30.20">
    <property type="entry name" value="tm_1862 like domain"/>
    <property type="match status" value="1"/>
</dbReference>
<evidence type="ECO:0000256" key="1">
    <source>
        <dbReference type="ARBA" id="ARBA00001966"/>
    </source>
</evidence>